<evidence type="ECO:0000256" key="6">
    <source>
        <dbReference type="ARBA" id="ARBA00022679"/>
    </source>
</evidence>
<feature type="domain" description="Ribosomal RNA small subunit methyltransferase E PUA-like" evidence="12">
    <location>
        <begin position="17"/>
        <end position="64"/>
    </location>
</feature>
<dbReference type="RefSeq" id="WP_095413761.1">
    <property type="nucleotide sequence ID" value="NZ_CP018477.1"/>
</dbReference>
<comment type="subcellular location">
    <subcellularLocation>
        <location evidence="1 10">Cytoplasm</location>
    </subcellularLocation>
</comment>
<dbReference type="AlphaFoldDB" id="A0A286RAP8"/>
<evidence type="ECO:0000259" key="12">
    <source>
        <dbReference type="Pfam" id="PF20260"/>
    </source>
</evidence>
<dbReference type="InterPro" id="IPR029028">
    <property type="entry name" value="Alpha/beta_knot_MTases"/>
</dbReference>
<dbReference type="SUPFAM" id="SSF88697">
    <property type="entry name" value="PUA domain-like"/>
    <property type="match status" value="1"/>
</dbReference>
<evidence type="ECO:0000313" key="13">
    <source>
        <dbReference type="EMBL" id="ASV73030.1"/>
    </source>
</evidence>
<keyword evidence="5 10" id="KW-0489">Methyltransferase</keyword>
<evidence type="ECO:0000256" key="4">
    <source>
        <dbReference type="ARBA" id="ARBA00022552"/>
    </source>
</evidence>
<keyword evidence="7 10" id="KW-0949">S-adenosyl-L-methionine</keyword>
<dbReference type="GO" id="GO:0070042">
    <property type="term" value="F:rRNA (uridine-N3-)-methyltransferase activity"/>
    <property type="evidence" value="ECO:0007669"/>
    <property type="project" value="TreeGrafter"/>
</dbReference>
<comment type="catalytic activity">
    <reaction evidence="9 10">
        <text>uridine(1498) in 16S rRNA + S-adenosyl-L-methionine = N(3)-methyluridine(1498) in 16S rRNA + S-adenosyl-L-homocysteine + H(+)</text>
        <dbReference type="Rhea" id="RHEA:42920"/>
        <dbReference type="Rhea" id="RHEA-COMP:10283"/>
        <dbReference type="Rhea" id="RHEA-COMP:10284"/>
        <dbReference type="ChEBI" id="CHEBI:15378"/>
        <dbReference type="ChEBI" id="CHEBI:57856"/>
        <dbReference type="ChEBI" id="CHEBI:59789"/>
        <dbReference type="ChEBI" id="CHEBI:65315"/>
        <dbReference type="ChEBI" id="CHEBI:74502"/>
        <dbReference type="EC" id="2.1.1.193"/>
    </reaction>
</comment>
<reference evidence="13 14" key="1">
    <citation type="journal article" name="Front. Microbiol.">
        <title>Sugar Metabolism of the First Thermophilic Planctomycete Thermogutta terrifontis: Comparative Genomic and Transcriptomic Approaches.</title>
        <authorList>
            <person name="Elcheninov A.G."/>
            <person name="Menzel P."/>
            <person name="Gudbergsdottir S.R."/>
            <person name="Slesarev A.I."/>
            <person name="Kadnikov V.V."/>
            <person name="Krogh A."/>
            <person name="Bonch-Osmolovskaya E.A."/>
            <person name="Peng X."/>
            <person name="Kublanov I.V."/>
        </authorList>
    </citation>
    <scope>NUCLEOTIDE SEQUENCE [LARGE SCALE GENOMIC DNA]</scope>
    <source>
        <strain evidence="13 14">R1</strain>
    </source>
</reference>
<dbReference type="InterPro" id="IPR015947">
    <property type="entry name" value="PUA-like_sf"/>
</dbReference>
<dbReference type="InterPro" id="IPR046887">
    <property type="entry name" value="RsmE_PUA-like"/>
</dbReference>
<evidence type="ECO:0000256" key="9">
    <source>
        <dbReference type="ARBA" id="ARBA00047944"/>
    </source>
</evidence>
<dbReference type="NCBIfam" id="TIGR00046">
    <property type="entry name" value="RsmE family RNA methyltransferase"/>
    <property type="match status" value="1"/>
</dbReference>
<dbReference type="Proteomes" id="UP000215086">
    <property type="component" value="Chromosome"/>
</dbReference>
<protein>
    <recommendedName>
        <fullName evidence="10">Ribosomal RNA small subunit methyltransferase E</fullName>
        <ecNumber evidence="10">2.1.1.193</ecNumber>
    </recommendedName>
</protein>
<dbReference type="Gene3D" id="3.40.1280.10">
    <property type="match status" value="1"/>
</dbReference>
<dbReference type="EC" id="2.1.1.193" evidence="10"/>
<comment type="function">
    <text evidence="8 10">Specifically methylates the N3 position of the uracil ring of uridine 1498 (m3U1498) in 16S rRNA. Acts on the fully assembled 30S ribosomal subunit.</text>
</comment>
<proteinExistence type="inferred from homology"/>
<dbReference type="Pfam" id="PF04452">
    <property type="entry name" value="Methyltrans_RNA"/>
    <property type="match status" value="1"/>
</dbReference>
<dbReference type="Pfam" id="PF20260">
    <property type="entry name" value="PUA_4"/>
    <property type="match status" value="1"/>
</dbReference>
<evidence type="ECO:0000256" key="3">
    <source>
        <dbReference type="ARBA" id="ARBA00022490"/>
    </source>
</evidence>
<evidence type="ECO:0000256" key="5">
    <source>
        <dbReference type="ARBA" id="ARBA00022603"/>
    </source>
</evidence>
<evidence type="ECO:0000256" key="10">
    <source>
        <dbReference type="PIRNR" id="PIRNR015601"/>
    </source>
</evidence>
<feature type="domain" description="Ribosomal RNA small subunit methyltransferase E methyltransferase" evidence="11">
    <location>
        <begin position="72"/>
        <end position="240"/>
    </location>
</feature>
<dbReference type="PANTHER" id="PTHR30027:SF3">
    <property type="entry name" value="16S RRNA (URACIL(1498)-N(3))-METHYLTRANSFERASE"/>
    <property type="match status" value="1"/>
</dbReference>
<evidence type="ECO:0000256" key="7">
    <source>
        <dbReference type="ARBA" id="ARBA00022691"/>
    </source>
</evidence>
<dbReference type="PIRSF" id="PIRSF015601">
    <property type="entry name" value="MTase_slr0722"/>
    <property type="match status" value="1"/>
</dbReference>
<dbReference type="InterPro" id="IPR006700">
    <property type="entry name" value="RsmE"/>
</dbReference>
<evidence type="ECO:0000313" key="14">
    <source>
        <dbReference type="Proteomes" id="UP000215086"/>
    </source>
</evidence>
<comment type="similarity">
    <text evidence="2 10">Belongs to the RNA methyltransferase RsmE family.</text>
</comment>
<evidence type="ECO:0000256" key="1">
    <source>
        <dbReference type="ARBA" id="ARBA00004496"/>
    </source>
</evidence>
<dbReference type="GO" id="GO:0070475">
    <property type="term" value="P:rRNA base methylation"/>
    <property type="evidence" value="ECO:0007669"/>
    <property type="project" value="TreeGrafter"/>
</dbReference>
<gene>
    <name evidence="13" type="ORF">THTE_0428</name>
</gene>
<evidence type="ECO:0000256" key="2">
    <source>
        <dbReference type="ARBA" id="ARBA00005528"/>
    </source>
</evidence>
<dbReference type="InterPro" id="IPR046886">
    <property type="entry name" value="RsmE_MTase_dom"/>
</dbReference>
<dbReference type="PANTHER" id="PTHR30027">
    <property type="entry name" value="RIBOSOMAL RNA SMALL SUBUNIT METHYLTRANSFERASE E"/>
    <property type="match status" value="1"/>
</dbReference>
<organism evidence="13 14">
    <name type="scientific">Thermogutta terrifontis</name>
    <dbReference type="NCBI Taxonomy" id="1331910"/>
    <lineage>
        <taxon>Bacteria</taxon>
        <taxon>Pseudomonadati</taxon>
        <taxon>Planctomycetota</taxon>
        <taxon>Planctomycetia</taxon>
        <taxon>Pirellulales</taxon>
        <taxon>Thermoguttaceae</taxon>
        <taxon>Thermogutta</taxon>
    </lineage>
</organism>
<evidence type="ECO:0000259" key="11">
    <source>
        <dbReference type="Pfam" id="PF04452"/>
    </source>
</evidence>
<sequence length="251" mass="27904">MAERFYCPTVTGERAVLEGSEAHHLIHVMRAAAGDHVIVFDGQGHEYLCKVEKISRRDATLKVLERRTVERELPFSLTVAAPLPKGDRQRVLLEKLTELGVTRFVPLVTERTVVRPEKDVVARLTRIVIEASKQCGRNRLMMVAEPESWSSFLEAVDPTAAKYLAHPVESGERERLEAFQKGTLLADKKQESVPIVIAVGPEGGFTDAEVEAARTRGWHLLDLGPRILRVETAAIALAALFGTSHQVTRWA</sequence>
<dbReference type="KEGG" id="ttf:THTE_0428"/>
<dbReference type="CDD" id="cd18084">
    <property type="entry name" value="RsmE-like"/>
    <property type="match status" value="1"/>
</dbReference>
<dbReference type="InterPro" id="IPR029026">
    <property type="entry name" value="tRNA_m1G_MTases_N"/>
</dbReference>
<keyword evidence="14" id="KW-1185">Reference proteome</keyword>
<keyword evidence="3 10" id="KW-0963">Cytoplasm</keyword>
<dbReference type="OrthoDB" id="9815641at2"/>
<evidence type="ECO:0000256" key="8">
    <source>
        <dbReference type="ARBA" id="ARBA00025699"/>
    </source>
</evidence>
<name>A0A286RAP8_9BACT</name>
<dbReference type="SUPFAM" id="SSF75217">
    <property type="entry name" value="alpha/beta knot"/>
    <property type="match status" value="1"/>
</dbReference>
<accession>A0A286RAP8</accession>
<dbReference type="EMBL" id="CP018477">
    <property type="protein sequence ID" value="ASV73030.1"/>
    <property type="molecule type" value="Genomic_DNA"/>
</dbReference>
<dbReference type="GO" id="GO:0005737">
    <property type="term" value="C:cytoplasm"/>
    <property type="evidence" value="ECO:0007669"/>
    <property type="project" value="UniProtKB-SubCell"/>
</dbReference>
<keyword evidence="6 10" id="KW-0808">Transferase</keyword>
<keyword evidence="4 10" id="KW-0698">rRNA processing</keyword>